<dbReference type="GO" id="GO:0008706">
    <property type="term" value="F:6-phospho-beta-glucosidase activity"/>
    <property type="evidence" value="ECO:0007669"/>
    <property type="project" value="UniProtKB-EC"/>
</dbReference>
<dbReference type="EMBL" id="UARS01000020">
    <property type="protein sequence ID" value="SPW58117.1"/>
    <property type="molecule type" value="Genomic_DNA"/>
</dbReference>
<dbReference type="Pfam" id="PF02056">
    <property type="entry name" value="Glyco_hydro_4"/>
    <property type="match status" value="1"/>
</dbReference>
<sequence>MAGAAIPRELLEGFIKRYHELPVSELWLVDVEGGKAKLDIIFDLCQRMIDNRWRPDEAL</sequence>
<protein>
    <submittedName>
        <fullName evidence="2">6-phospho-beta-glucosidase</fullName>
        <ecNumber evidence="2">3.2.1.86</ecNumber>
    </submittedName>
</protein>
<dbReference type="GO" id="GO:0005975">
    <property type="term" value="P:carbohydrate metabolic process"/>
    <property type="evidence" value="ECO:0007669"/>
    <property type="project" value="InterPro"/>
</dbReference>
<accession>A0A2X1KGR1</accession>
<keyword evidence="1" id="KW-0520">NAD</keyword>
<evidence type="ECO:0000313" key="3">
    <source>
        <dbReference type="Proteomes" id="UP000250561"/>
    </source>
</evidence>
<organism evidence="2 3">
    <name type="scientific">Escherichia coli</name>
    <dbReference type="NCBI Taxonomy" id="562"/>
    <lineage>
        <taxon>Bacteria</taxon>
        <taxon>Pseudomonadati</taxon>
        <taxon>Pseudomonadota</taxon>
        <taxon>Gammaproteobacteria</taxon>
        <taxon>Enterobacterales</taxon>
        <taxon>Enterobacteriaceae</taxon>
        <taxon>Escherichia</taxon>
    </lineage>
</organism>
<dbReference type="InterPro" id="IPR001088">
    <property type="entry name" value="Glyco_hydro_4"/>
</dbReference>
<dbReference type="Gene3D" id="3.40.50.720">
    <property type="entry name" value="NAD(P)-binding Rossmann-like Domain"/>
    <property type="match status" value="1"/>
</dbReference>
<dbReference type="EC" id="3.2.1.86" evidence="2"/>
<keyword evidence="2" id="KW-0326">Glycosidase</keyword>
<name>A0A2X1KGR1_ECOLX</name>
<gene>
    <name evidence="2" type="primary">celF_1</name>
    <name evidence="2" type="ORF">NCTC11126_05933</name>
</gene>
<dbReference type="Proteomes" id="UP000250561">
    <property type="component" value="Unassembled WGS sequence"/>
</dbReference>
<evidence type="ECO:0000313" key="2">
    <source>
        <dbReference type="EMBL" id="SPW58117.1"/>
    </source>
</evidence>
<proteinExistence type="predicted"/>
<keyword evidence="2" id="KW-0378">Hydrolase</keyword>
<reference evidence="2 3" key="1">
    <citation type="submission" date="2018-06" db="EMBL/GenBank/DDBJ databases">
        <authorList>
            <consortium name="Pathogen Informatics"/>
            <person name="Doyle S."/>
        </authorList>
    </citation>
    <scope>NUCLEOTIDE SEQUENCE [LARGE SCALE GENOMIC DNA]</scope>
    <source>
        <strain evidence="2 3">NCTC11126</strain>
    </source>
</reference>
<dbReference type="AlphaFoldDB" id="A0A2X1KGR1"/>
<evidence type="ECO:0000256" key="1">
    <source>
        <dbReference type="ARBA" id="ARBA00023027"/>
    </source>
</evidence>